<keyword evidence="1" id="KW-1133">Transmembrane helix</keyword>
<proteinExistence type="predicted"/>
<gene>
    <name evidence="2" type="ORF">AQJ91_38480</name>
</gene>
<organism evidence="2 3">
    <name type="scientific">Streptomyces dysideae</name>
    <dbReference type="NCBI Taxonomy" id="909626"/>
    <lineage>
        <taxon>Bacteria</taxon>
        <taxon>Bacillati</taxon>
        <taxon>Actinomycetota</taxon>
        <taxon>Actinomycetes</taxon>
        <taxon>Kitasatosporales</taxon>
        <taxon>Streptomycetaceae</taxon>
        <taxon>Streptomyces</taxon>
    </lineage>
</organism>
<dbReference type="RefSeq" id="WP_067031503.1">
    <property type="nucleotide sequence ID" value="NZ_KQ949110.1"/>
</dbReference>
<keyword evidence="1" id="KW-0812">Transmembrane</keyword>
<name>A0A101US92_9ACTN</name>
<keyword evidence="3" id="KW-1185">Reference proteome</keyword>
<sequence>MGFGDVKLALDSGVVLRRHGWGSVLVGTFAGFLLFSLYGVGRILAGSWVRLLTPLLVSYAARGARRRCRAGEAT</sequence>
<evidence type="ECO:0000313" key="3">
    <source>
        <dbReference type="Proteomes" id="UP000053260"/>
    </source>
</evidence>
<evidence type="ECO:0000313" key="2">
    <source>
        <dbReference type="EMBL" id="KUO15913.1"/>
    </source>
</evidence>
<protein>
    <recommendedName>
        <fullName evidence="4">Prepilin type IV endopeptidase peptidase domain-containing protein</fullName>
    </recommendedName>
</protein>
<keyword evidence="1" id="KW-0472">Membrane</keyword>
<evidence type="ECO:0000256" key="1">
    <source>
        <dbReference type="SAM" id="Phobius"/>
    </source>
</evidence>
<evidence type="ECO:0008006" key="4">
    <source>
        <dbReference type="Google" id="ProtNLM"/>
    </source>
</evidence>
<comment type="caution">
    <text evidence="2">The sequence shown here is derived from an EMBL/GenBank/DDBJ whole genome shotgun (WGS) entry which is preliminary data.</text>
</comment>
<dbReference type="Proteomes" id="UP000053260">
    <property type="component" value="Unassembled WGS sequence"/>
</dbReference>
<dbReference type="OrthoDB" id="2087435at2"/>
<dbReference type="EMBL" id="LMXB01000098">
    <property type="protein sequence ID" value="KUO15913.1"/>
    <property type="molecule type" value="Genomic_DNA"/>
</dbReference>
<dbReference type="AlphaFoldDB" id="A0A101US92"/>
<feature type="transmembrane region" description="Helical" evidence="1">
    <location>
        <begin position="20"/>
        <end position="40"/>
    </location>
</feature>
<accession>A0A101US92</accession>
<reference evidence="2 3" key="1">
    <citation type="submission" date="2015-10" db="EMBL/GenBank/DDBJ databases">
        <title>Draft genome sequence of Streptomyces sp. RV15, isolated from a marine sponge.</title>
        <authorList>
            <person name="Ruckert C."/>
            <person name="Abdelmohsen U.R."/>
            <person name="Winkler A."/>
            <person name="Hentschel U."/>
            <person name="Kalinowski J."/>
            <person name="Kampfer P."/>
            <person name="Glaeser S."/>
        </authorList>
    </citation>
    <scope>NUCLEOTIDE SEQUENCE [LARGE SCALE GENOMIC DNA]</scope>
    <source>
        <strain evidence="2 3">RV15</strain>
    </source>
</reference>